<evidence type="ECO:0000313" key="2">
    <source>
        <dbReference type="Proteomes" id="UP000526184"/>
    </source>
</evidence>
<keyword evidence="2" id="KW-1185">Reference proteome</keyword>
<proteinExistence type="predicted"/>
<accession>A0A7Z0TCK9</accession>
<organism evidence="1 2">
    <name type="scientific">Streptobacillus felis</name>
    <dbReference type="NCBI Taxonomy" id="1384509"/>
    <lineage>
        <taxon>Bacteria</taxon>
        <taxon>Fusobacteriati</taxon>
        <taxon>Fusobacteriota</taxon>
        <taxon>Fusobacteriia</taxon>
        <taxon>Fusobacteriales</taxon>
        <taxon>Leptotrichiaceae</taxon>
        <taxon>Streptobacillus</taxon>
    </lineage>
</organism>
<dbReference type="AlphaFoldDB" id="A0A7Z0TCK9"/>
<dbReference type="Proteomes" id="UP000526184">
    <property type="component" value="Unassembled WGS sequence"/>
</dbReference>
<gene>
    <name evidence="1" type="ORF">HP397_06340</name>
</gene>
<dbReference type="RefSeq" id="WP_180136362.1">
    <property type="nucleotide sequence ID" value="NZ_JABMKT010000044.1"/>
</dbReference>
<evidence type="ECO:0000313" key="1">
    <source>
        <dbReference type="EMBL" id="NYV28418.1"/>
    </source>
</evidence>
<reference evidence="1 2" key="1">
    <citation type="submission" date="2020-05" db="EMBL/GenBank/DDBJ databases">
        <title>Streptobacillus felis strain LHL191014123.</title>
        <authorList>
            <person name="Fawzy A."/>
            <person name="Rau J."/>
            <person name="Risse K."/>
            <person name="Schauerte N."/>
            <person name="Geiger C."/>
            <person name="Blom J."/>
            <person name="Imirzalioglu C."/>
            <person name="Falgenhauer J."/>
            <person name="Bach A."/>
            <person name="Herden C."/>
            <person name="Eisenberg T."/>
        </authorList>
    </citation>
    <scope>NUCLEOTIDE SEQUENCE [LARGE SCALE GENOMIC DNA]</scope>
    <source>
        <strain evidence="1 2">LHL191014123</strain>
    </source>
</reference>
<dbReference type="EMBL" id="JABMKT010000044">
    <property type="protein sequence ID" value="NYV28418.1"/>
    <property type="molecule type" value="Genomic_DNA"/>
</dbReference>
<comment type="caution">
    <text evidence="1">The sequence shown here is derived from an EMBL/GenBank/DDBJ whole genome shotgun (WGS) entry which is preliminary data.</text>
</comment>
<sequence length="49" mass="5763">MGIPIITKEEREILKSAKKYCKGAVIDKEKCPKELYEEVKRILTKANYY</sequence>
<name>A0A7Z0TCK9_9FUSO</name>
<protein>
    <submittedName>
        <fullName evidence="1">Uncharacterized protein</fullName>
    </submittedName>
</protein>